<name>A0A0E9VXG0_ANGAN</name>
<sequence>MKHISHNPHFDYKYIVTFKIKLVVYQGYINSFSKCVVVNALILNVT</sequence>
<accession>A0A0E9VXG0</accession>
<reference evidence="1" key="2">
    <citation type="journal article" date="2015" name="Fish Shellfish Immunol.">
        <title>Early steps in the European eel (Anguilla anguilla)-Vibrio vulnificus interaction in the gills: Role of the RtxA13 toxin.</title>
        <authorList>
            <person name="Callol A."/>
            <person name="Pajuelo D."/>
            <person name="Ebbesson L."/>
            <person name="Teles M."/>
            <person name="MacKenzie S."/>
            <person name="Amaro C."/>
        </authorList>
    </citation>
    <scope>NUCLEOTIDE SEQUENCE</scope>
</reference>
<protein>
    <submittedName>
        <fullName evidence="1">Uncharacterized protein</fullName>
    </submittedName>
</protein>
<dbReference type="EMBL" id="GBXM01025820">
    <property type="protein sequence ID" value="JAH82757.1"/>
    <property type="molecule type" value="Transcribed_RNA"/>
</dbReference>
<dbReference type="AlphaFoldDB" id="A0A0E9VXG0"/>
<proteinExistence type="predicted"/>
<evidence type="ECO:0000313" key="1">
    <source>
        <dbReference type="EMBL" id="JAH82757.1"/>
    </source>
</evidence>
<organism evidence="1">
    <name type="scientific">Anguilla anguilla</name>
    <name type="common">European freshwater eel</name>
    <name type="synonym">Muraena anguilla</name>
    <dbReference type="NCBI Taxonomy" id="7936"/>
    <lineage>
        <taxon>Eukaryota</taxon>
        <taxon>Metazoa</taxon>
        <taxon>Chordata</taxon>
        <taxon>Craniata</taxon>
        <taxon>Vertebrata</taxon>
        <taxon>Euteleostomi</taxon>
        <taxon>Actinopterygii</taxon>
        <taxon>Neopterygii</taxon>
        <taxon>Teleostei</taxon>
        <taxon>Anguilliformes</taxon>
        <taxon>Anguillidae</taxon>
        <taxon>Anguilla</taxon>
    </lineage>
</organism>
<reference evidence="1" key="1">
    <citation type="submission" date="2014-11" db="EMBL/GenBank/DDBJ databases">
        <authorList>
            <person name="Amaro Gonzalez C."/>
        </authorList>
    </citation>
    <scope>NUCLEOTIDE SEQUENCE</scope>
</reference>